<dbReference type="GO" id="GO:0006488">
    <property type="term" value="P:dolichol-linked oligosaccharide biosynthetic process"/>
    <property type="evidence" value="ECO:0007669"/>
    <property type="project" value="InterPro"/>
</dbReference>
<evidence type="ECO:0000256" key="3">
    <source>
        <dbReference type="ARBA" id="ARBA00012614"/>
    </source>
</evidence>
<gene>
    <name evidence="9" type="ORF">BgAZ_205470</name>
</gene>
<dbReference type="PANTHER" id="PTHR12867">
    <property type="entry name" value="GLYCOSYL TRANSFERASE-RELATED"/>
    <property type="match status" value="1"/>
</dbReference>
<keyword evidence="6" id="KW-0808">Transferase</keyword>
<name>A0AAD8PEA8_BABGI</name>
<dbReference type="EC" id="2.4.1.141" evidence="3"/>
<dbReference type="Gene3D" id="3.40.50.2000">
    <property type="entry name" value="Glycogen Phosphorylase B"/>
    <property type="match status" value="1"/>
</dbReference>
<dbReference type="GO" id="GO:0004577">
    <property type="term" value="F:N-acetylglucosaminyldiphosphodolichol N-acetylglucosaminyltransferase activity"/>
    <property type="evidence" value="ECO:0007669"/>
    <property type="project" value="UniProtKB-EC"/>
</dbReference>
<evidence type="ECO:0000256" key="1">
    <source>
        <dbReference type="ARBA" id="ARBA00004240"/>
    </source>
</evidence>
<dbReference type="PANTHER" id="PTHR12867:SF6">
    <property type="entry name" value="N-ACETYLGLUCOSAMINYLDIPHOSPHODOLICHOL N-ACETYLGLUCOSAMINYLTRANSFERASE"/>
    <property type="match status" value="1"/>
</dbReference>
<comment type="similarity">
    <text evidence="2">Belongs to the glycosyltransferase 28 family.</text>
</comment>
<evidence type="ECO:0000313" key="10">
    <source>
        <dbReference type="Proteomes" id="UP001230268"/>
    </source>
</evidence>
<dbReference type="Pfam" id="PF04101">
    <property type="entry name" value="Glyco_tran_28_C"/>
    <property type="match status" value="1"/>
</dbReference>
<organism evidence="9 10">
    <name type="scientific">Babesia gibsoni</name>
    <dbReference type="NCBI Taxonomy" id="33632"/>
    <lineage>
        <taxon>Eukaryota</taxon>
        <taxon>Sar</taxon>
        <taxon>Alveolata</taxon>
        <taxon>Apicomplexa</taxon>
        <taxon>Aconoidasida</taxon>
        <taxon>Piroplasmida</taxon>
        <taxon>Babesiidae</taxon>
        <taxon>Babesia</taxon>
    </lineage>
</organism>
<comment type="caution">
    <text evidence="9">The sequence shown here is derived from an EMBL/GenBank/DDBJ whole genome shotgun (WGS) entry which is preliminary data.</text>
</comment>
<dbReference type="InterPro" id="IPR039042">
    <property type="entry name" value="Alg13-like"/>
</dbReference>
<evidence type="ECO:0000259" key="8">
    <source>
        <dbReference type="Pfam" id="PF04101"/>
    </source>
</evidence>
<comment type="subcellular location">
    <subcellularLocation>
        <location evidence="1">Endoplasmic reticulum</location>
    </subcellularLocation>
</comment>
<keyword evidence="10" id="KW-1185">Reference proteome</keyword>
<keyword evidence="7" id="KW-0256">Endoplasmic reticulum</keyword>
<evidence type="ECO:0000256" key="7">
    <source>
        <dbReference type="ARBA" id="ARBA00022824"/>
    </source>
</evidence>
<evidence type="ECO:0000256" key="2">
    <source>
        <dbReference type="ARBA" id="ARBA00006962"/>
    </source>
</evidence>
<dbReference type="EMBL" id="JAVEPI010000002">
    <property type="protein sequence ID" value="KAK1443671.1"/>
    <property type="molecule type" value="Genomic_DNA"/>
</dbReference>
<accession>A0AAD8PEA8</accession>
<evidence type="ECO:0000256" key="4">
    <source>
        <dbReference type="ARBA" id="ARBA00017468"/>
    </source>
</evidence>
<dbReference type="GO" id="GO:0005783">
    <property type="term" value="C:endoplasmic reticulum"/>
    <property type="evidence" value="ECO:0007669"/>
    <property type="project" value="UniProtKB-SubCell"/>
</dbReference>
<dbReference type="AlphaFoldDB" id="A0AAD8PEA8"/>
<feature type="domain" description="Glycosyl transferase family 28 C-terminal" evidence="8">
    <location>
        <begin position="5"/>
        <end position="108"/>
    </location>
</feature>
<dbReference type="Proteomes" id="UP001230268">
    <property type="component" value="Unassembled WGS sequence"/>
</dbReference>
<reference evidence="9" key="1">
    <citation type="submission" date="2023-08" db="EMBL/GenBank/DDBJ databases">
        <title>Draft sequence of the Babesia gibsoni genome.</title>
        <authorList>
            <person name="Yamagishi J.Y."/>
            <person name="Xuan X.X."/>
        </authorList>
    </citation>
    <scope>NUCLEOTIDE SEQUENCE</scope>
    <source>
        <strain evidence="9">Azabu</strain>
    </source>
</reference>
<dbReference type="SUPFAM" id="SSF53756">
    <property type="entry name" value="UDP-Glycosyltransferase/glycogen phosphorylase"/>
    <property type="match status" value="1"/>
</dbReference>
<keyword evidence="5" id="KW-0328">Glycosyltransferase</keyword>
<protein>
    <recommendedName>
        <fullName evidence="4">UDP-N-acetylglucosamine transferase subunit ALG13</fullName>
        <ecNumber evidence="3">2.4.1.141</ecNumber>
    </recommendedName>
</protein>
<proteinExistence type="inferred from homology"/>
<dbReference type="InterPro" id="IPR007235">
    <property type="entry name" value="Glyco_trans_28_C"/>
</dbReference>
<evidence type="ECO:0000256" key="6">
    <source>
        <dbReference type="ARBA" id="ARBA00022679"/>
    </source>
</evidence>
<evidence type="ECO:0000256" key="5">
    <source>
        <dbReference type="ARBA" id="ARBA00022676"/>
    </source>
</evidence>
<sequence>MYRQVLVTVGTTSFDGLIEAVDELETQRRLKELGYTSICYQIGSSSREIQHEILTTRVVNFEQEFDELLRESDLIISHMGVGTIMDVFKLRKKAIFVPNPAVSDNHQMQIFRIMDSRFTATLGTLRQKLGEATETTGDFFQMLLPPMPLDDLIQHLLSQ</sequence>
<evidence type="ECO:0000313" key="9">
    <source>
        <dbReference type="EMBL" id="KAK1443671.1"/>
    </source>
</evidence>